<keyword evidence="9" id="KW-1185">Reference proteome</keyword>
<keyword evidence="4 7" id="KW-0812">Transmembrane</keyword>
<feature type="signal peptide" evidence="7">
    <location>
        <begin position="1"/>
        <end position="16"/>
    </location>
</feature>
<sequence length="121" mass="13951">MFLVIKCLFLCSVTSSDTCDFTSRTVWDQPLFIADYTTLRHAGLSIAAMLFIIGIMRRISISLHKYTNWLRTGKPSLILIMHVRIYKQMLQNPTPICFYTQVINTIFDRAVTTSPTEQLEL</sequence>
<organism evidence="8 9">
    <name type="scientific">Periophthalmus magnuspinnatus</name>
    <dbReference type="NCBI Taxonomy" id="409849"/>
    <lineage>
        <taxon>Eukaryota</taxon>
        <taxon>Metazoa</taxon>
        <taxon>Chordata</taxon>
        <taxon>Craniata</taxon>
        <taxon>Vertebrata</taxon>
        <taxon>Euteleostomi</taxon>
        <taxon>Actinopterygii</taxon>
        <taxon>Neopterygii</taxon>
        <taxon>Teleostei</taxon>
        <taxon>Neoteleostei</taxon>
        <taxon>Acanthomorphata</taxon>
        <taxon>Gobiaria</taxon>
        <taxon>Gobiiformes</taxon>
        <taxon>Gobioidei</taxon>
        <taxon>Gobiidae</taxon>
        <taxon>Oxudercinae</taxon>
        <taxon>Periophthalmus</taxon>
    </lineage>
</organism>
<evidence type="ECO:0000256" key="6">
    <source>
        <dbReference type="ARBA" id="ARBA00023136"/>
    </source>
</evidence>
<evidence type="ECO:0000256" key="5">
    <source>
        <dbReference type="ARBA" id="ARBA00023065"/>
    </source>
</evidence>
<dbReference type="Pfam" id="PF02038">
    <property type="entry name" value="ATP1G1_PLM_MAT8"/>
    <property type="match status" value="1"/>
</dbReference>
<evidence type="ECO:0000256" key="4">
    <source>
        <dbReference type="ARBA" id="ARBA00022692"/>
    </source>
</evidence>
<dbReference type="Gene3D" id="1.20.5.780">
    <property type="entry name" value="Single helix bin"/>
    <property type="match status" value="1"/>
</dbReference>
<keyword evidence="7" id="KW-1133">Transmembrane helix</keyword>
<dbReference type="AlphaFoldDB" id="A0A3B3ZLP3"/>
<dbReference type="Proteomes" id="UP000261520">
    <property type="component" value="Unplaced"/>
</dbReference>
<accession>A0A3B3ZLP3</accession>
<dbReference type="GO" id="GO:0006811">
    <property type="term" value="P:monoatomic ion transport"/>
    <property type="evidence" value="ECO:0007669"/>
    <property type="project" value="UniProtKB-KW"/>
</dbReference>
<feature type="transmembrane region" description="Helical" evidence="7">
    <location>
        <begin position="39"/>
        <end position="56"/>
    </location>
</feature>
<evidence type="ECO:0000256" key="3">
    <source>
        <dbReference type="ARBA" id="ARBA00022448"/>
    </source>
</evidence>
<evidence type="ECO:0000256" key="2">
    <source>
        <dbReference type="ARBA" id="ARBA00005948"/>
    </source>
</evidence>
<keyword evidence="6 7" id="KW-0472">Membrane</keyword>
<dbReference type="GO" id="GO:0043269">
    <property type="term" value="P:regulation of monoatomic ion transport"/>
    <property type="evidence" value="ECO:0007669"/>
    <property type="project" value="InterPro"/>
</dbReference>
<keyword evidence="7" id="KW-0732">Signal</keyword>
<dbReference type="GO" id="GO:0099106">
    <property type="term" value="F:ion channel regulator activity"/>
    <property type="evidence" value="ECO:0007669"/>
    <property type="project" value="InterPro"/>
</dbReference>
<dbReference type="Ensembl" id="ENSPMGT00000005893.1">
    <property type="protein sequence ID" value="ENSPMGP00000005553.1"/>
    <property type="gene ID" value="ENSPMGG00000004660.1"/>
</dbReference>
<evidence type="ECO:0000256" key="1">
    <source>
        <dbReference type="ARBA" id="ARBA00004167"/>
    </source>
</evidence>
<comment type="subcellular location">
    <subcellularLocation>
        <location evidence="1">Membrane</location>
        <topology evidence="1">Single-pass membrane protein</topology>
    </subcellularLocation>
</comment>
<keyword evidence="3 7" id="KW-0813">Transport</keyword>
<evidence type="ECO:0000313" key="8">
    <source>
        <dbReference type="Ensembl" id="ENSPMGP00000005553.1"/>
    </source>
</evidence>
<comment type="similarity">
    <text evidence="2 7">Belongs to the FXYD family.</text>
</comment>
<name>A0A3B3ZLP3_9GOBI</name>
<proteinExistence type="inferred from homology"/>
<dbReference type="InterPro" id="IPR000272">
    <property type="entry name" value="Ion-transport_regulator_FXYD"/>
</dbReference>
<evidence type="ECO:0000313" key="9">
    <source>
        <dbReference type="Proteomes" id="UP000261520"/>
    </source>
</evidence>
<evidence type="ECO:0000256" key="7">
    <source>
        <dbReference type="RuleBase" id="RU364131"/>
    </source>
</evidence>
<feature type="chain" id="PRO_5017098481" description="FXYD domain-containing ion transport regulator" evidence="7">
    <location>
        <begin position="17"/>
        <end position="121"/>
    </location>
</feature>
<protein>
    <recommendedName>
        <fullName evidence="7">FXYD domain-containing ion transport regulator</fullName>
    </recommendedName>
</protein>
<reference evidence="8" key="1">
    <citation type="submission" date="2025-08" db="UniProtKB">
        <authorList>
            <consortium name="Ensembl"/>
        </authorList>
    </citation>
    <scope>IDENTIFICATION</scope>
</reference>
<dbReference type="GO" id="GO:0016020">
    <property type="term" value="C:membrane"/>
    <property type="evidence" value="ECO:0007669"/>
    <property type="project" value="UniProtKB-SubCell"/>
</dbReference>
<keyword evidence="5 7" id="KW-0406">Ion transport</keyword>
<reference evidence="8" key="2">
    <citation type="submission" date="2025-09" db="UniProtKB">
        <authorList>
            <consortium name="Ensembl"/>
        </authorList>
    </citation>
    <scope>IDENTIFICATION</scope>
</reference>